<protein>
    <submittedName>
        <fullName evidence="1">Type I-MYXAN CRISPR-associated protein Cas6/Cmx6</fullName>
    </submittedName>
</protein>
<dbReference type="Pfam" id="PF09559">
    <property type="entry name" value="Cas6"/>
    <property type="match status" value="1"/>
</dbReference>
<proteinExistence type="predicted"/>
<accession>A0A5M8FMJ0</accession>
<reference evidence="1 2" key="1">
    <citation type="submission" date="2019-09" db="EMBL/GenBank/DDBJ databases">
        <title>Whole-genome sequence of the purple sulfur bacterium Thiohalocapsa marina DSM 19078.</title>
        <authorList>
            <person name="Kyndt J.A."/>
            <person name="Meyer T.E."/>
        </authorList>
    </citation>
    <scope>NUCLEOTIDE SEQUENCE [LARGE SCALE GENOMIC DNA]</scope>
    <source>
        <strain evidence="1 2">DSM 19078</strain>
    </source>
</reference>
<name>A0A5M8FMJ0_9GAMM</name>
<keyword evidence="2" id="KW-1185">Reference proteome</keyword>
<evidence type="ECO:0000313" key="1">
    <source>
        <dbReference type="EMBL" id="KAA6185959.1"/>
    </source>
</evidence>
<organism evidence="1 2">
    <name type="scientific">Thiohalocapsa marina</name>
    <dbReference type="NCBI Taxonomy" id="424902"/>
    <lineage>
        <taxon>Bacteria</taxon>
        <taxon>Pseudomonadati</taxon>
        <taxon>Pseudomonadota</taxon>
        <taxon>Gammaproteobacteria</taxon>
        <taxon>Chromatiales</taxon>
        <taxon>Chromatiaceae</taxon>
        <taxon>Thiohalocapsa</taxon>
    </lineage>
</organism>
<dbReference type="InterPro" id="IPR014174">
    <property type="entry name" value="CRISPR-assoc_prot_Cas6/Cmx6"/>
</dbReference>
<dbReference type="NCBIfam" id="TIGR02807">
    <property type="entry name" value="cas6_cmx6"/>
    <property type="match status" value="1"/>
</dbReference>
<gene>
    <name evidence="1" type="primary">cas6</name>
    <name evidence="1" type="ORF">F2Q65_06210</name>
</gene>
<dbReference type="OrthoDB" id="9779370at2"/>
<dbReference type="AlphaFoldDB" id="A0A5M8FMJ0"/>
<dbReference type="EMBL" id="VWXX01000006">
    <property type="protein sequence ID" value="KAA6185959.1"/>
    <property type="molecule type" value="Genomic_DNA"/>
</dbReference>
<dbReference type="Proteomes" id="UP000322981">
    <property type="component" value="Unassembled WGS sequence"/>
</dbReference>
<evidence type="ECO:0000313" key="2">
    <source>
        <dbReference type="Proteomes" id="UP000322981"/>
    </source>
</evidence>
<dbReference type="RefSeq" id="WP_150091515.1">
    <property type="nucleotide sequence ID" value="NZ_JBFUOH010000134.1"/>
</dbReference>
<sequence length="228" mass="24750">MFWQEDEAKTETPVPDDIVDVLFAVDCRSIPVDHAHALSAALLAAAPCLRKPGAGIHTIHVAGSQNGWERPDHNGDQQLHLSRRTRLCIRLPREDVAELREQLQGQTLDVGGSALRMGACKERLLSKETTLLARYVAGPAAAEEEHAFLQWVDAELTELGIKVRKALCGKATPLSTPSGPLQTRSLMLAGLTAEESILLQQLGLGPHREMGCGLFIPHKGIDSVHKSV</sequence>
<comment type="caution">
    <text evidence="1">The sequence shown here is derived from an EMBL/GenBank/DDBJ whole genome shotgun (WGS) entry which is preliminary data.</text>
</comment>